<organism evidence="7 8">
    <name type="scientific">Collybiopsis confluens</name>
    <dbReference type="NCBI Taxonomy" id="2823264"/>
    <lineage>
        <taxon>Eukaryota</taxon>
        <taxon>Fungi</taxon>
        <taxon>Dikarya</taxon>
        <taxon>Basidiomycota</taxon>
        <taxon>Agaricomycotina</taxon>
        <taxon>Agaricomycetes</taxon>
        <taxon>Agaricomycetidae</taxon>
        <taxon>Agaricales</taxon>
        <taxon>Marasmiineae</taxon>
        <taxon>Omphalotaceae</taxon>
        <taxon>Collybiopsis</taxon>
    </lineage>
</organism>
<evidence type="ECO:0000256" key="3">
    <source>
        <dbReference type="ARBA" id="ARBA00023015"/>
    </source>
</evidence>
<dbReference type="SMART" id="SM00066">
    <property type="entry name" value="GAL4"/>
    <property type="match status" value="1"/>
</dbReference>
<dbReference type="PANTHER" id="PTHR47338">
    <property type="entry name" value="ZN(II)2CYS6 TRANSCRIPTION FACTOR (EUROFUNG)-RELATED"/>
    <property type="match status" value="1"/>
</dbReference>
<keyword evidence="4" id="KW-0804">Transcription</keyword>
<dbReference type="InterPro" id="IPR050815">
    <property type="entry name" value="TF_fung"/>
</dbReference>
<dbReference type="PROSITE" id="PS50048">
    <property type="entry name" value="ZN2_CY6_FUNGAL_2"/>
    <property type="match status" value="1"/>
</dbReference>
<dbReference type="InterPro" id="IPR001138">
    <property type="entry name" value="Zn2Cys6_DnaBD"/>
</dbReference>
<evidence type="ECO:0000313" key="8">
    <source>
        <dbReference type="Proteomes" id="UP000518752"/>
    </source>
</evidence>
<sequence length="452" mass="50178">MDSFSATSNIAKKAPRNLNRAKACSHCRRRKTKCDAKRPHCSQCLARRKPGIEIVCEYPIVGRTRKRTLEESISTLEKRIRELERAEPDEDAVKLYDPSIYPLPSISSPLTHSKSPTSSTSLLLDASIPESSLYTAIEYQEDIPIALGQRLLSAFVPHARTFGFFLNLSRFLSSMTLPPAPGDSSRPCRGLMCSVYLLGLHFTGASADEESVFLSKTLWHVSNVLSADHPLRLIHGAQAEILLCNYFFRTGRIVEGKYHLSSAVNLCACAGLNKVRSGNMDTVFSASSLMGIGGSVLPEPQDLVDEGERINAFWTAFTLCNIWGVWVGGGISMIFESLGFQIDTPWPLDMEDYEESRIPPNYTGALTVRKFLSETPPSQHALSKTAWFAQSSLLLERAANMANSYRNELHPDDHARYMNAFTSLDRLIDSFHASLPHFSQTPLLPPILSSYG</sequence>
<keyword evidence="3" id="KW-0805">Transcription regulation</keyword>
<dbReference type="Proteomes" id="UP000518752">
    <property type="component" value="Unassembled WGS sequence"/>
</dbReference>
<name>A0A8H5HQE6_9AGAR</name>
<keyword evidence="5" id="KW-0539">Nucleus</keyword>
<evidence type="ECO:0000256" key="2">
    <source>
        <dbReference type="ARBA" id="ARBA00022723"/>
    </source>
</evidence>
<dbReference type="PANTHER" id="PTHR47338:SF29">
    <property type="entry name" value="ZN(2)-C6 FUNGAL-TYPE DOMAIN-CONTAINING PROTEIN"/>
    <property type="match status" value="1"/>
</dbReference>
<comment type="subcellular location">
    <subcellularLocation>
        <location evidence="1">Nucleus</location>
    </subcellularLocation>
</comment>
<dbReference type="EMBL" id="JAACJN010000033">
    <property type="protein sequence ID" value="KAF5387326.1"/>
    <property type="molecule type" value="Genomic_DNA"/>
</dbReference>
<evidence type="ECO:0000259" key="6">
    <source>
        <dbReference type="PROSITE" id="PS50048"/>
    </source>
</evidence>
<gene>
    <name evidence="7" type="ORF">D9757_005734</name>
</gene>
<dbReference type="SUPFAM" id="SSF57701">
    <property type="entry name" value="Zn2/Cys6 DNA-binding domain"/>
    <property type="match status" value="1"/>
</dbReference>
<feature type="domain" description="Zn(2)-C6 fungal-type" evidence="6">
    <location>
        <begin position="23"/>
        <end position="58"/>
    </location>
</feature>
<keyword evidence="8" id="KW-1185">Reference proteome</keyword>
<proteinExistence type="predicted"/>
<dbReference type="GO" id="GO:0005634">
    <property type="term" value="C:nucleus"/>
    <property type="evidence" value="ECO:0007669"/>
    <property type="project" value="UniProtKB-SubCell"/>
</dbReference>
<evidence type="ECO:0000256" key="4">
    <source>
        <dbReference type="ARBA" id="ARBA00023163"/>
    </source>
</evidence>
<evidence type="ECO:0000256" key="5">
    <source>
        <dbReference type="ARBA" id="ARBA00023242"/>
    </source>
</evidence>
<dbReference type="Gene3D" id="4.10.240.10">
    <property type="entry name" value="Zn(2)-C6 fungal-type DNA-binding domain"/>
    <property type="match status" value="1"/>
</dbReference>
<dbReference type="CDD" id="cd12148">
    <property type="entry name" value="fungal_TF_MHR"/>
    <property type="match status" value="1"/>
</dbReference>
<evidence type="ECO:0000256" key="1">
    <source>
        <dbReference type="ARBA" id="ARBA00004123"/>
    </source>
</evidence>
<dbReference type="GO" id="GO:0000981">
    <property type="term" value="F:DNA-binding transcription factor activity, RNA polymerase II-specific"/>
    <property type="evidence" value="ECO:0007669"/>
    <property type="project" value="InterPro"/>
</dbReference>
<accession>A0A8H5HQE6</accession>
<dbReference type="GO" id="GO:0008270">
    <property type="term" value="F:zinc ion binding"/>
    <property type="evidence" value="ECO:0007669"/>
    <property type="project" value="InterPro"/>
</dbReference>
<dbReference type="AlphaFoldDB" id="A0A8H5HQE6"/>
<keyword evidence="2" id="KW-0479">Metal-binding</keyword>
<dbReference type="InterPro" id="IPR036864">
    <property type="entry name" value="Zn2-C6_fun-type_DNA-bd_sf"/>
</dbReference>
<comment type="caution">
    <text evidence="7">The sequence shown here is derived from an EMBL/GenBank/DDBJ whole genome shotgun (WGS) entry which is preliminary data.</text>
</comment>
<dbReference type="CDD" id="cd00067">
    <property type="entry name" value="GAL4"/>
    <property type="match status" value="1"/>
</dbReference>
<evidence type="ECO:0000313" key="7">
    <source>
        <dbReference type="EMBL" id="KAF5387326.1"/>
    </source>
</evidence>
<protein>
    <recommendedName>
        <fullName evidence="6">Zn(2)-C6 fungal-type domain-containing protein</fullName>
    </recommendedName>
</protein>
<reference evidence="7 8" key="1">
    <citation type="journal article" date="2020" name="ISME J.">
        <title>Uncovering the hidden diversity of litter-decomposition mechanisms in mushroom-forming fungi.</title>
        <authorList>
            <person name="Floudas D."/>
            <person name="Bentzer J."/>
            <person name="Ahren D."/>
            <person name="Johansson T."/>
            <person name="Persson P."/>
            <person name="Tunlid A."/>
        </authorList>
    </citation>
    <scope>NUCLEOTIDE SEQUENCE [LARGE SCALE GENOMIC DNA]</scope>
    <source>
        <strain evidence="7 8">CBS 406.79</strain>
    </source>
</reference>
<dbReference type="Pfam" id="PF00172">
    <property type="entry name" value="Zn_clus"/>
    <property type="match status" value="1"/>
</dbReference>
<dbReference type="OrthoDB" id="2309723at2759"/>